<organism evidence="1 2">
    <name type="scientific">Rhodospirillum centenum (strain ATCC 51521 / SW)</name>
    <dbReference type="NCBI Taxonomy" id="414684"/>
    <lineage>
        <taxon>Bacteria</taxon>
        <taxon>Pseudomonadati</taxon>
        <taxon>Pseudomonadota</taxon>
        <taxon>Alphaproteobacteria</taxon>
        <taxon>Rhodospirillales</taxon>
        <taxon>Rhodospirillaceae</taxon>
        <taxon>Rhodospirillum</taxon>
    </lineage>
</organism>
<evidence type="ECO:0000313" key="2">
    <source>
        <dbReference type="Proteomes" id="UP000001591"/>
    </source>
</evidence>
<dbReference type="OrthoDB" id="7307402at2"/>
<dbReference type="Proteomes" id="UP000001591">
    <property type="component" value="Chromosome"/>
</dbReference>
<name>B6ISM5_RHOCS</name>
<keyword evidence="2" id="KW-1185">Reference proteome</keyword>
<dbReference type="STRING" id="414684.RC1_1038"/>
<sequence>MDRNEFERLRDLPGKRIVGDIRLTQRSDISAAWEAKDIAIDNDDGVDVRLTVQIVSETGAKTLNVKVTGIGPICRLEVDSRPHKPAGRSHKHALHTPDCPRENLKRSVIDRGDLNGQSLKAVFDAFCRMAHIVHDGKLIVPPEAAGA</sequence>
<dbReference type="HOGENOM" id="CLU_1766542_0_0_5"/>
<reference evidence="1 2" key="1">
    <citation type="journal article" date="2010" name="BMC Genomics">
        <title>Metabolic flexibility revealed in the genome of the cyst-forming alpha-1 proteobacterium Rhodospirillum centenum.</title>
        <authorList>
            <person name="Lu Y.K."/>
            <person name="Marden J."/>
            <person name="Han M."/>
            <person name="Swingley W.D."/>
            <person name="Mastrian S.D."/>
            <person name="Chowdhury S.R."/>
            <person name="Hao J."/>
            <person name="Helmy T."/>
            <person name="Kim S."/>
            <person name="Kurdoglu A.A."/>
            <person name="Matthies H.J."/>
            <person name="Rollo D."/>
            <person name="Stothard P."/>
            <person name="Blankenship R.E."/>
            <person name="Bauer C.E."/>
            <person name="Touchman J.W."/>
        </authorList>
    </citation>
    <scope>NUCLEOTIDE SEQUENCE [LARGE SCALE GENOMIC DNA]</scope>
    <source>
        <strain evidence="2">ATCC 51521 / SW</strain>
    </source>
</reference>
<dbReference type="RefSeq" id="WP_012566250.1">
    <property type="nucleotide sequence ID" value="NC_011420.2"/>
</dbReference>
<protein>
    <submittedName>
        <fullName evidence="1">Uncharacterized protein</fullName>
    </submittedName>
</protein>
<dbReference type="EMBL" id="CP000613">
    <property type="protein sequence ID" value="ACI98461.1"/>
    <property type="molecule type" value="Genomic_DNA"/>
</dbReference>
<dbReference type="KEGG" id="rce:RC1_1038"/>
<dbReference type="AlphaFoldDB" id="B6ISM5"/>
<gene>
    <name evidence="1" type="ordered locus">RC1_1038</name>
</gene>
<proteinExistence type="predicted"/>
<accession>B6ISM5</accession>
<evidence type="ECO:0000313" key="1">
    <source>
        <dbReference type="EMBL" id="ACI98461.1"/>
    </source>
</evidence>